<proteinExistence type="predicted"/>
<keyword evidence="1" id="KW-0223">Dioxygenase</keyword>
<dbReference type="GO" id="GO:0051213">
    <property type="term" value="F:dioxygenase activity"/>
    <property type="evidence" value="ECO:0007669"/>
    <property type="project" value="UniProtKB-KW"/>
</dbReference>
<dbReference type="InterPro" id="IPR018724">
    <property type="entry name" value="2OG-Fe_dioxygenase"/>
</dbReference>
<evidence type="ECO:0000313" key="1">
    <source>
        <dbReference type="EMBL" id="MEG3184628.1"/>
    </source>
</evidence>
<sequence length="253" mass="27865">MTSLPDDAARSLEVAVEQEGFAFVGHGPMRGLLEHFGSLDDWDRFAETWSDLAVDSYLAATGRQRRRRHCVFSAAAAGAPILPEPHQPHYQSLHYNSLQGDIERWFEPVLPEAATSDSLATVIGFSRAVFERVARASPRWHIEVHQFRIEPYPDQPGEPTPEGMHRDGVDYVLVLLVDRANIARGTTSIHANDGNELGSFTLAHPLDAALVEDARVFHGVTAVTPLDPSMPAHRDVLVVTFRAVPDVPPTSPL</sequence>
<dbReference type="Pfam" id="PF10014">
    <property type="entry name" value="2OG-Fe_Oxy_2"/>
    <property type="match status" value="1"/>
</dbReference>
<gene>
    <name evidence="1" type="ORF">SNE34_11470</name>
</gene>
<organism evidence="1 2">
    <name type="scientific">Novilysobacter erysipheiresistens</name>
    <dbReference type="NCBI Taxonomy" id="1749332"/>
    <lineage>
        <taxon>Bacteria</taxon>
        <taxon>Pseudomonadati</taxon>
        <taxon>Pseudomonadota</taxon>
        <taxon>Gammaproteobacteria</taxon>
        <taxon>Lysobacterales</taxon>
        <taxon>Lysobacteraceae</taxon>
        <taxon>Novilysobacter</taxon>
    </lineage>
</organism>
<dbReference type="Proteomes" id="UP001355056">
    <property type="component" value="Unassembled WGS sequence"/>
</dbReference>
<dbReference type="RefSeq" id="WP_332617297.1">
    <property type="nucleotide sequence ID" value="NZ_JAXGFP010000005.1"/>
</dbReference>
<dbReference type="EMBL" id="JAXGFP010000005">
    <property type="protein sequence ID" value="MEG3184628.1"/>
    <property type="molecule type" value="Genomic_DNA"/>
</dbReference>
<name>A0ABU7Z064_9GAMM</name>
<keyword evidence="1" id="KW-0560">Oxidoreductase</keyword>
<comment type="caution">
    <text evidence="1">The sequence shown here is derived from an EMBL/GenBank/DDBJ whole genome shotgun (WGS) entry which is preliminary data.</text>
</comment>
<reference evidence="1 2" key="1">
    <citation type="journal article" date="2016" name="Int. J. Syst. Evol. Microbiol.">
        <title>Lysobacter erysipheiresistens sp. nov., an antagonist of powdery mildew, isolated from tobacco-cultivated soil.</title>
        <authorList>
            <person name="Xie B."/>
            <person name="Li T."/>
            <person name="Lin X."/>
            <person name="Wang C.J."/>
            <person name="Chen Y.J."/>
            <person name="Liu W.J."/>
            <person name="Zhao Z.W."/>
        </authorList>
    </citation>
    <scope>NUCLEOTIDE SEQUENCE [LARGE SCALE GENOMIC DNA]</scope>
    <source>
        <strain evidence="1 2">RS-LYSO-3</strain>
    </source>
</reference>
<dbReference type="Gene3D" id="2.60.120.620">
    <property type="entry name" value="q2cbj1_9rhob like domain"/>
    <property type="match status" value="1"/>
</dbReference>
<protein>
    <submittedName>
        <fullName evidence="1">2OG-Fe dioxygenase family protein</fullName>
    </submittedName>
</protein>
<keyword evidence="2" id="KW-1185">Reference proteome</keyword>
<accession>A0ABU7Z064</accession>
<evidence type="ECO:0000313" key="2">
    <source>
        <dbReference type="Proteomes" id="UP001355056"/>
    </source>
</evidence>